<dbReference type="Proteomes" id="UP001148786">
    <property type="component" value="Unassembled WGS sequence"/>
</dbReference>
<gene>
    <name evidence="2" type="ORF">NLJ89_g1731</name>
</gene>
<comment type="caution">
    <text evidence="2">The sequence shown here is derived from an EMBL/GenBank/DDBJ whole genome shotgun (WGS) entry which is preliminary data.</text>
</comment>
<sequence>MHHTSLLVANTRRQGVAGKYAFHAPLRLPVKGSRNISVGDLQVNIEDDKPENDNIHNEPASASPPQPSHTPSEICVFLAALHREDPRRANAAFNDYRRTHPARAGELFSILVHGTMEQWRLGHFFYWELSARDDIAALDLLERSLRVHLGISQLPRPLDVRISIPCLLLIDGLQSLSMMFKELFKVVVRARG</sequence>
<accession>A0A9W8MZG9</accession>
<evidence type="ECO:0000313" key="3">
    <source>
        <dbReference type="Proteomes" id="UP001148786"/>
    </source>
</evidence>
<evidence type="ECO:0000256" key="1">
    <source>
        <dbReference type="SAM" id="MobiDB-lite"/>
    </source>
</evidence>
<reference evidence="2" key="1">
    <citation type="submission" date="2022-07" db="EMBL/GenBank/DDBJ databases">
        <title>Genome Sequence of Agrocybe chaxingu.</title>
        <authorList>
            <person name="Buettner E."/>
        </authorList>
    </citation>
    <scope>NUCLEOTIDE SEQUENCE</scope>
    <source>
        <strain evidence="2">MP-N11</strain>
    </source>
</reference>
<protein>
    <submittedName>
        <fullName evidence="2">Uncharacterized protein</fullName>
    </submittedName>
</protein>
<proteinExistence type="predicted"/>
<evidence type="ECO:0000313" key="2">
    <source>
        <dbReference type="EMBL" id="KAJ3515467.1"/>
    </source>
</evidence>
<name>A0A9W8MZG9_9AGAR</name>
<feature type="region of interest" description="Disordered" evidence="1">
    <location>
        <begin position="46"/>
        <end position="70"/>
    </location>
</feature>
<organism evidence="2 3">
    <name type="scientific">Agrocybe chaxingu</name>
    <dbReference type="NCBI Taxonomy" id="84603"/>
    <lineage>
        <taxon>Eukaryota</taxon>
        <taxon>Fungi</taxon>
        <taxon>Dikarya</taxon>
        <taxon>Basidiomycota</taxon>
        <taxon>Agaricomycotina</taxon>
        <taxon>Agaricomycetes</taxon>
        <taxon>Agaricomycetidae</taxon>
        <taxon>Agaricales</taxon>
        <taxon>Agaricineae</taxon>
        <taxon>Strophariaceae</taxon>
        <taxon>Agrocybe</taxon>
    </lineage>
</organism>
<keyword evidence="3" id="KW-1185">Reference proteome</keyword>
<dbReference type="EMBL" id="JANKHO010000095">
    <property type="protein sequence ID" value="KAJ3515467.1"/>
    <property type="molecule type" value="Genomic_DNA"/>
</dbReference>
<dbReference type="AlphaFoldDB" id="A0A9W8MZG9"/>